<accession>A0A0L8FU27</accession>
<reference evidence="1" key="1">
    <citation type="submission" date="2015-07" db="EMBL/GenBank/DDBJ databases">
        <title>MeaNS - Measles Nucleotide Surveillance Program.</title>
        <authorList>
            <person name="Tran T."/>
            <person name="Druce J."/>
        </authorList>
    </citation>
    <scope>NUCLEOTIDE SEQUENCE</scope>
    <source>
        <strain evidence="1">UCB-OBI-ISO-001</strain>
        <tissue evidence="1">Gonad</tissue>
    </source>
</reference>
<dbReference type="EMBL" id="KQ426495">
    <property type="protein sequence ID" value="KOF68191.1"/>
    <property type="molecule type" value="Genomic_DNA"/>
</dbReference>
<protein>
    <submittedName>
        <fullName evidence="1">Uncharacterized protein</fullName>
    </submittedName>
</protein>
<evidence type="ECO:0000313" key="1">
    <source>
        <dbReference type="EMBL" id="KOF68191.1"/>
    </source>
</evidence>
<dbReference type="AlphaFoldDB" id="A0A0L8FU27"/>
<sequence length="51" mass="6178">MVVLCKELTICHIIQGFIKFRQQRIFKQAFQYFEIKRHLAIPKESRKVEGQ</sequence>
<gene>
    <name evidence="1" type="ORF">OCBIM_22007932mg</name>
</gene>
<organism evidence="1">
    <name type="scientific">Octopus bimaculoides</name>
    <name type="common">California two-spotted octopus</name>
    <dbReference type="NCBI Taxonomy" id="37653"/>
    <lineage>
        <taxon>Eukaryota</taxon>
        <taxon>Metazoa</taxon>
        <taxon>Spiralia</taxon>
        <taxon>Lophotrochozoa</taxon>
        <taxon>Mollusca</taxon>
        <taxon>Cephalopoda</taxon>
        <taxon>Coleoidea</taxon>
        <taxon>Octopodiformes</taxon>
        <taxon>Octopoda</taxon>
        <taxon>Incirrata</taxon>
        <taxon>Octopodidae</taxon>
        <taxon>Octopus</taxon>
    </lineage>
</organism>
<name>A0A0L8FU27_OCTBM</name>
<proteinExistence type="predicted"/>